<comment type="subcellular location">
    <subcellularLocation>
        <location evidence="1 7">Secreted</location>
    </subcellularLocation>
</comment>
<keyword evidence="10" id="KW-1185">Reference proteome</keyword>
<dbReference type="EMBL" id="OZ034814">
    <property type="protein sequence ID" value="CAL1359188.1"/>
    <property type="molecule type" value="Genomic_DNA"/>
</dbReference>
<evidence type="ECO:0000313" key="9">
    <source>
        <dbReference type="EMBL" id="CAL1359188.1"/>
    </source>
</evidence>
<feature type="chain" id="PRO_5043098032" description="Epidermal patterning factor-like protein" evidence="7">
    <location>
        <begin position="24"/>
        <end position="110"/>
    </location>
</feature>
<keyword evidence="4 7" id="KW-0964">Secreted</keyword>
<comment type="function">
    <text evidence="7">Controls stomatal patterning.</text>
</comment>
<protein>
    <recommendedName>
        <fullName evidence="7">Epidermal patterning factor-like protein</fullName>
    </recommendedName>
</protein>
<reference evidence="9 10" key="1">
    <citation type="submission" date="2024-04" db="EMBL/GenBank/DDBJ databases">
        <authorList>
            <person name="Fracassetti M."/>
        </authorList>
    </citation>
    <scope>NUCLEOTIDE SEQUENCE [LARGE SCALE GENOMIC DNA]</scope>
</reference>
<evidence type="ECO:0000256" key="1">
    <source>
        <dbReference type="ARBA" id="ARBA00004613"/>
    </source>
</evidence>
<feature type="region of interest" description="Disordered" evidence="8">
    <location>
        <begin position="66"/>
        <end position="85"/>
    </location>
</feature>
<organism evidence="9 10">
    <name type="scientific">Linum trigynum</name>
    <dbReference type="NCBI Taxonomy" id="586398"/>
    <lineage>
        <taxon>Eukaryota</taxon>
        <taxon>Viridiplantae</taxon>
        <taxon>Streptophyta</taxon>
        <taxon>Embryophyta</taxon>
        <taxon>Tracheophyta</taxon>
        <taxon>Spermatophyta</taxon>
        <taxon>Magnoliopsida</taxon>
        <taxon>eudicotyledons</taxon>
        <taxon>Gunneridae</taxon>
        <taxon>Pentapetalae</taxon>
        <taxon>rosids</taxon>
        <taxon>fabids</taxon>
        <taxon>Malpighiales</taxon>
        <taxon>Linaceae</taxon>
        <taxon>Linum</taxon>
    </lineage>
</organism>
<keyword evidence="3 7" id="KW-0217">Developmental protein</keyword>
<dbReference type="Proteomes" id="UP001497516">
    <property type="component" value="Chromosome 10"/>
</dbReference>
<evidence type="ECO:0000256" key="2">
    <source>
        <dbReference type="ARBA" id="ARBA00008127"/>
    </source>
</evidence>
<dbReference type="InterPro" id="IPR039455">
    <property type="entry name" value="EPFL"/>
</dbReference>
<dbReference type="PANTHER" id="PTHR33109:SF4">
    <property type="entry name" value="EPIDERMAL PATTERNING FACTOR-LIKE PROTEIN 6"/>
    <property type="match status" value="1"/>
</dbReference>
<name>A0AAV2CRK9_9ROSI</name>
<proteinExistence type="inferred from homology"/>
<evidence type="ECO:0000256" key="4">
    <source>
        <dbReference type="ARBA" id="ARBA00022525"/>
    </source>
</evidence>
<evidence type="ECO:0000256" key="8">
    <source>
        <dbReference type="SAM" id="MobiDB-lite"/>
    </source>
</evidence>
<feature type="signal peptide" evidence="7">
    <location>
        <begin position="1"/>
        <end position="23"/>
    </location>
</feature>
<gene>
    <name evidence="9" type="ORF">LTRI10_LOCUS6691</name>
</gene>
<dbReference type="AlphaFoldDB" id="A0AAV2CRK9"/>
<keyword evidence="5 7" id="KW-0732">Signal</keyword>
<evidence type="ECO:0000313" key="10">
    <source>
        <dbReference type="Proteomes" id="UP001497516"/>
    </source>
</evidence>
<evidence type="ECO:0000256" key="6">
    <source>
        <dbReference type="ARBA" id="ARBA00023157"/>
    </source>
</evidence>
<dbReference type="GO" id="GO:0005576">
    <property type="term" value="C:extracellular region"/>
    <property type="evidence" value="ECO:0007669"/>
    <property type="project" value="UniProtKB-SubCell"/>
</dbReference>
<keyword evidence="6" id="KW-1015">Disulfide bond</keyword>
<dbReference type="Pfam" id="PF17181">
    <property type="entry name" value="EPF"/>
    <property type="match status" value="1"/>
</dbReference>
<dbReference type="PANTHER" id="PTHR33109">
    <property type="entry name" value="EPIDERMAL PATTERNING FACTOR-LIKE PROTEIN 4"/>
    <property type="match status" value="1"/>
</dbReference>
<evidence type="ECO:0000256" key="7">
    <source>
        <dbReference type="RuleBase" id="RU367102"/>
    </source>
</evidence>
<sequence>MASRNSQLIRAMAVLVLATTFLAMAPSFCVGSGGRLLESGGGSSPPNCDGKCNGCTPCVAVPSVHGGPPHSGGPPPPPPAVAAATGYNPREATPYKPIIWVCKCQPKVIA</sequence>
<accession>A0AAV2CRK9</accession>
<evidence type="ECO:0000256" key="3">
    <source>
        <dbReference type="ARBA" id="ARBA00022473"/>
    </source>
</evidence>
<evidence type="ECO:0000256" key="5">
    <source>
        <dbReference type="ARBA" id="ARBA00022729"/>
    </source>
</evidence>
<feature type="compositionally biased region" description="Pro residues" evidence="8">
    <location>
        <begin position="71"/>
        <end position="80"/>
    </location>
</feature>
<dbReference type="GO" id="GO:0010052">
    <property type="term" value="P:guard cell differentiation"/>
    <property type="evidence" value="ECO:0007669"/>
    <property type="project" value="UniProtKB-UniRule"/>
</dbReference>
<comment type="similarity">
    <text evidence="2 7">Belongs to the plant cysteine rich small secretory peptide family. Epidermal patterning factor subfamily.</text>
</comment>